<dbReference type="Gene3D" id="1.10.10.10">
    <property type="entry name" value="Winged helix-like DNA-binding domain superfamily/Winged helix DNA-binding domain"/>
    <property type="match status" value="1"/>
</dbReference>
<organism evidence="2 3">
    <name type="scientific">Pelagibacterium nitratireducens</name>
    <dbReference type="NCBI Taxonomy" id="1046114"/>
    <lineage>
        <taxon>Bacteria</taxon>
        <taxon>Pseudomonadati</taxon>
        <taxon>Pseudomonadota</taxon>
        <taxon>Alphaproteobacteria</taxon>
        <taxon>Hyphomicrobiales</taxon>
        <taxon>Devosiaceae</taxon>
        <taxon>Pelagibacterium</taxon>
    </lineage>
</organism>
<evidence type="ECO:0000313" key="2">
    <source>
        <dbReference type="EMBL" id="WWT33607.1"/>
    </source>
</evidence>
<dbReference type="InterPro" id="IPR036388">
    <property type="entry name" value="WH-like_DNA-bd_sf"/>
</dbReference>
<dbReference type="RefSeq" id="WP_338609222.1">
    <property type="nucleotide sequence ID" value="NZ_CP146275.1"/>
</dbReference>
<dbReference type="Pfam" id="PF00126">
    <property type="entry name" value="HTH_1"/>
    <property type="match status" value="1"/>
</dbReference>
<dbReference type="EMBL" id="CP146275">
    <property type="protein sequence ID" value="WWT33607.1"/>
    <property type="molecule type" value="Genomic_DNA"/>
</dbReference>
<gene>
    <name evidence="2" type="ORF">V6617_03860</name>
</gene>
<dbReference type="Proteomes" id="UP001369958">
    <property type="component" value="Chromosome"/>
</dbReference>
<keyword evidence="3" id="KW-1185">Reference proteome</keyword>
<dbReference type="SUPFAM" id="SSF46785">
    <property type="entry name" value="Winged helix' DNA-binding domain"/>
    <property type="match status" value="1"/>
</dbReference>
<reference evidence="2 3" key="1">
    <citation type="submission" date="2024-02" db="EMBL/GenBank/DDBJ databases">
        <title>Complete genome sequence of Pelagibacterium nitratireducens ZH15.</title>
        <authorList>
            <person name="Zhao L.H."/>
        </authorList>
    </citation>
    <scope>NUCLEOTIDE SEQUENCE [LARGE SCALE GENOMIC DNA]</scope>
    <source>
        <strain evidence="2 3">ZH15</strain>
    </source>
</reference>
<feature type="domain" description="HTH lysR-type" evidence="1">
    <location>
        <begin position="34"/>
        <end position="89"/>
    </location>
</feature>
<evidence type="ECO:0000259" key="1">
    <source>
        <dbReference type="Pfam" id="PF00126"/>
    </source>
</evidence>
<dbReference type="PANTHER" id="PTHR30432:SF1">
    <property type="entry name" value="DNA-BINDING TRANSCRIPTIONAL DUAL REGULATOR MODE"/>
    <property type="match status" value="1"/>
</dbReference>
<evidence type="ECO:0000313" key="3">
    <source>
        <dbReference type="Proteomes" id="UP001369958"/>
    </source>
</evidence>
<dbReference type="InterPro" id="IPR000847">
    <property type="entry name" value="LysR_HTH_N"/>
</dbReference>
<dbReference type="InterPro" id="IPR051815">
    <property type="entry name" value="Molybdate_resp_trans_reg"/>
</dbReference>
<dbReference type="InterPro" id="IPR036390">
    <property type="entry name" value="WH_DNA-bd_sf"/>
</dbReference>
<dbReference type="PANTHER" id="PTHR30432">
    <property type="entry name" value="TRANSCRIPTIONAL REGULATOR MODE"/>
    <property type="match status" value="1"/>
</dbReference>
<name>A0ABZ2I943_9HYPH</name>
<accession>A0ABZ2I943</accession>
<protein>
    <submittedName>
        <fullName evidence="2">Winged helix-turn-helix domain-containing protein</fullName>
    </submittedName>
</protein>
<proteinExistence type="predicted"/>
<sequence length="124" mass="13425">MKRPIPASGLGHLRIVLDENFYIGPGRADLLEGIEKTGSISAAGKAMSMSYKRAWTLVQALNDGAGTPLVETTRGGKAQGGAHLTEAGREVLFRYRAIEQKIRAAIEPDVEAMRTLVRRTPPKP</sequence>